<evidence type="ECO:0000256" key="3">
    <source>
        <dbReference type="ARBA" id="ARBA00022741"/>
    </source>
</evidence>
<dbReference type="InterPro" id="IPR012795">
    <property type="entry name" value="tRNA_Ile_lys_synt_N"/>
</dbReference>
<keyword evidence="2 6" id="KW-0819">tRNA processing</keyword>
<keyword evidence="3 6" id="KW-0547">Nucleotide-binding</keyword>
<comment type="similarity">
    <text evidence="6">Belongs to the tRNA(Ile)-lysidine synthase family.</text>
</comment>
<keyword evidence="9" id="KW-1185">Reference proteome</keyword>
<dbReference type="Gene3D" id="3.40.50.620">
    <property type="entry name" value="HUPs"/>
    <property type="match status" value="1"/>
</dbReference>
<organism evidence="8 9">
    <name type="scientific">Lacimonas salitolerans</name>
    <dbReference type="NCBI Taxonomy" id="1323750"/>
    <lineage>
        <taxon>Bacteria</taxon>
        <taxon>Pseudomonadati</taxon>
        <taxon>Pseudomonadota</taxon>
        <taxon>Alphaproteobacteria</taxon>
        <taxon>Rhodobacterales</taxon>
        <taxon>Paracoccaceae</taxon>
        <taxon>Lacimonas</taxon>
    </lineage>
</organism>
<keyword evidence="1 6" id="KW-0436">Ligase</keyword>
<comment type="domain">
    <text evidence="6">The N-terminal region contains the highly conserved SGGXDS motif, predicted to be a P-loop motif involved in ATP binding.</text>
</comment>
<feature type="domain" description="tRNA(Ile)-lysidine/2-thiocytidine synthase N-terminal" evidence="7">
    <location>
        <begin position="26"/>
        <end position="203"/>
    </location>
</feature>
<evidence type="ECO:0000313" key="9">
    <source>
        <dbReference type="Proteomes" id="UP001597186"/>
    </source>
</evidence>
<evidence type="ECO:0000256" key="4">
    <source>
        <dbReference type="ARBA" id="ARBA00022840"/>
    </source>
</evidence>
<name>A0ABW4EE91_9RHOB</name>
<proteinExistence type="inferred from homology"/>
<dbReference type="HAMAP" id="MF_01161">
    <property type="entry name" value="tRNA_Ile_lys_synt"/>
    <property type="match status" value="1"/>
</dbReference>
<protein>
    <recommendedName>
        <fullName evidence="6">tRNA(Ile)-lysidine synthase</fullName>
        <ecNumber evidence="6">6.3.4.19</ecNumber>
    </recommendedName>
    <alternativeName>
        <fullName evidence="6">tRNA(Ile)-2-lysyl-cytidine synthase</fullName>
    </alternativeName>
    <alternativeName>
        <fullName evidence="6">tRNA(Ile)-lysidine synthetase</fullName>
    </alternativeName>
</protein>
<dbReference type="Pfam" id="PF01171">
    <property type="entry name" value="ATP_bind_3"/>
    <property type="match status" value="1"/>
</dbReference>
<dbReference type="PANTHER" id="PTHR43033:SF1">
    <property type="entry name" value="TRNA(ILE)-LYSIDINE SYNTHASE-RELATED"/>
    <property type="match status" value="1"/>
</dbReference>
<dbReference type="GO" id="GO:0032267">
    <property type="term" value="F:tRNA(Ile)-lysidine synthase activity"/>
    <property type="evidence" value="ECO:0007669"/>
    <property type="project" value="UniProtKB-EC"/>
</dbReference>
<evidence type="ECO:0000256" key="1">
    <source>
        <dbReference type="ARBA" id="ARBA00022598"/>
    </source>
</evidence>
<evidence type="ECO:0000259" key="7">
    <source>
        <dbReference type="Pfam" id="PF01171"/>
    </source>
</evidence>
<dbReference type="InterPro" id="IPR014729">
    <property type="entry name" value="Rossmann-like_a/b/a_fold"/>
</dbReference>
<keyword evidence="6" id="KW-0963">Cytoplasm</keyword>
<dbReference type="InterPro" id="IPR011063">
    <property type="entry name" value="TilS/TtcA_N"/>
</dbReference>
<gene>
    <name evidence="6 8" type="primary">tilS</name>
    <name evidence="8" type="ORF">ACFTOW_05010</name>
</gene>
<dbReference type="EMBL" id="JBHUDD010000038">
    <property type="protein sequence ID" value="MFD1508756.1"/>
    <property type="molecule type" value="Genomic_DNA"/>
</dbReference>
<keyword evidence="4 6" id="KW-0067">ATP-binding</keyword>
<evidence type="ECO:0000313" key="8">
    <source>
        <dbReference type="EMBL" id="MFD1508756.1"/>
    </source>
</evidence>
<dbReference type="Proteomes" id="UP001597186">
    <property type="component" value="Unassembled WGS sequence"/>
</dbReference>
<accession>A0ABW4EE91</accession>
<dbReference type="NCBIfam" id="TIGR02432">
    <property type="entry name" value="lysidine_TilS_N"/>
    <property type="match status" value="1"/>
</dbReference>
<comment type="catalytic activity">
    <reaction evidence="5 6">
        <text>cytidine(34) in tRNA(Ile2) + L-lysine + ATP = lysidine(34) in tRNA(Ile2) + AMP + diphosphate + H(+)</text>
        <dbReference type="Rhea" id="RHEA:43744"/>
        <dbReference type="Rhea" id="RHEA-COMP:10625"/>
        <dbReference type="Rhea" id="RHEA-COMP:10670"/>
        <dbReference type="ChEBI" id="CHEBI:15378"/>
        <dbReference type="ChEBI" id="CHEBI:30616"/>
        <dbReference type="ChEBI" id="CHEBI:32551"/>
        <dbReference type="ChEBI" id="CHEBI:33019"/>
        <dbReference type="ChEBI" id="CHEBI:82748"/>
        <dbReference type="ChEBI" id="CHEBI:83665"/>
        <dbReference type="ChEBI" id="CHEBI:456215"/>
        <dbReference type="EC" id="6.3.4.19"/>
    </reaction>
</comment>
<evidence type="ECO:0000256" key="6">
    <source>
        <dbReference type="HAMAP-Rule" id="MF_01161"/>
    </source>
</evidence>
<comment type="function">
    <text evidence="6">Ligates lysine onto the cytidine present at position 34 of the AUA codon-specific tRNA(Ile) that contains the anticodon CAU, in an ATP-dependent manner. Cytidine is converted to lysidine, thus changing the amino acid specificity of the tRNA from methionine to isoleucine.</text>
</comment>
<dbReference type="SUPFAM" id="SSF52402">
    <property type="entry name" value="Adenine nucleotide alpha hydrolases-like"/>
    <property type="match status" value="1"/>
</dbReference>
<sequence>MTGQVAEAIHARLGALIGRDAVNGLGVAVSGGGDSLALMLCAADWARAHAIGFRAVTVDHGLRAVAAEEARAVARIAADRGIAHDILTWQGWDGQGNLQDQARAARYDLIAGWARASASSHVVLGHTADDQAETLLMRLARGAGVDGLSAIPPRRMVQGVAFLRPMLQIARDDLRRWLQDQGQGWIDDPSNDDPRFDRIKARRALDVLAPMGLDRASLVTVAENMATARKALNWFTYLAARDMTRVEMGDVTMDRAAFRALPDEIQRRLLAQALCWISGQAYPPRRRPLMRMVAAALDGAGMTLHGCRLLPGKGPIRLTREYNVVAELVGSVGDTWDGRWRFVGPAGHDDLRVAALGPDGLAQCPDWRDAGLPHASMLGCPALWDGARVAAAPLARMANGWRQVLARDEDDFFAALMTR</sequence>
<feature type="binding site" evidence="6">
    <location>
        <begin position="30"/>
        <end position="35"/>
    </location>
    <ligand>
        <name>ATP</name>
        <dbReference type="ChEBI" id="CHEBI:30616"/>
    </ligand>
</feature>
<comment type="subcellular location">
    <subcellularLocation>
        <location evidence="6">Cytoplasm</location>
    </subcellularLocation>
</comment>
<evidence type="ECO:0000256" key="2">
    <source>
        <dbReference type="ARBA" id="ARBA00022694"/>
    </source>
</evidence>
<dbReference type="RefSeq" id="WP_379913687.1">
    <property type="nucleotide sequence ID" value="NZ_JBHUDD010000038.1"/>
</dbReference>
<reference evidence="9" key="1">
    <citation type="journal article" date="2019" name="Int. J. Syst. Evol. Microbiol.">
        <title>The Global Catalogue of Microorganisms (GCM) 10K type strain sequencing project: providing services to taxonomists for standard genome sequencing and annotation.</title>
        <authorList>
            <consortium name="The Broad Institute Genomics Platform"/>
            <consortium name="The Broad Institute Genome Sequencing Center for Infectious Disease"/>
            <person name="Wu L."/>
            <person name="Ma J."/>
        </authorList>
    </citation>
    <scope>NUCLEOTIDE SEQUENCE [LARGE SCALE GENOMIC DNA]</scope>
    <source>
        <strain evidence="9">CGMCC 1.12477</strain>
    </source>
</reference>
<comment type="caution">
    <text evidence="8">The sequence shown here is derived from an EMBL/GenBank/DDBJ whole genome shotgun (WGS) entry which is preliminary data.</text>
</comment>
<dbReference type="EC" id="6.3.4.19" evidence="6"/>
<dbReference type="CDD" id="cd01992">
    <property type="entry name" value="TilS_N"/>
    <property type="match status" value="1"/>
</dbReference>
<evidence type="ECO:0000256" key="5">
    <source>
        <dbReference type="ARBA" id="ARBA00048539"/>
    </source>
</evidence>
<dbReference type="InterPro" id="IPR012094">
    <property type="entry name" value="tRNA_Ile_lys_synt"/>
</dbReference>
<dbReference type="PANTHER" id="PTHR43033">
    <property type="entry name" value="TRNA(ILE)-LYSIDINE SYNTHASE-RELATED"/>
    <property type="match status" value="1"/>
</dbReference>